<dbReference type="Proteomes" id="UP000503447">
    <property type="component" value="Chromosome"/>
</dbReference>
<dbReference type="GO" id="GO:0003824">
    <property type="term" value="F:catalytic activity"/>
    <property type="evidence" value="ECO:0007669"/>
    <property type="project" value="UniProtKB-ARBA"/>
</dbReference>
<dbReference type="PANTHER" id="PTHR43459:SF1">
    <property type="entry name" value="EG:BACN32G11.4 PROTEIN"/>
    <property type="match status" value="1"/>
</dbReference>
<dbReference type="InterPro" id="IPR001753">
    <property type="entry name" value="Enoyl-CoA_hydra/iso"/>
</dbReference>
<protein>
    <submittedName>
        <fullName evidence="2">Fatty acid oxidation complex subunit alpha</fullName>
    </submittedName>
</protein>
<evidence type="ECO:0000313" key="2">
    <source>
        <dbReference type="EMBL" id="QJW94312.1"/>
    </source>
</evidence>
<organism evidence="2 3">
    <name type="scientific">Frigoriglobus tundricola</name>
    <dbReference type="NCBI Taxonomy" id="2774151"/>
    <lineage>
        <taxon>Bacteria</taxon>
        <taxon>Pseudomonadati</taxon>
        <taxon>Planctomycetota</taxon>
        <taxon>Planctomycetia</taxon>
        <taxon>Gemmatales</taxon>
        <taxon>Gemmataceae</taxon>
        <taxon>Frigoriglobus</taxon>
    </lineage>
</organism>
<accession>A0A6M5YMY8</accession>
<dbReference type="Gene3D" id="3.90.226.10">
    <property type="entry name" value="2-enoyl-CoA Hydratase, Chain A, domain 1"/>
    <property type="match status" value="1"/>
</dbReference>
<reference evidence="3" key="1">
    <citation type="submission" date="2020-05" db="EMBL/GenBank/DDBJ databases">
        <title>Frigoriglobus tundricola gen. nov., sp. nov., a psychrotolerant cellulolytic planctomycete of the family Gemmataceae with two divergent copies of 16S rRNA gene.</title>
        <authorList>
            <person name="Kulichevskaya I.S."/>
            <person name="Ivanova A.A."/>
            <person name="Naumoff D.G."/>
            <person name="Beletsky A.V."/>
            <person name="Rijpstra W.I.C."/>
            <person name="Sinninghe Damste J.S."/>
            <person name="Mardanov A.V."/>
            <person name="Ravin N.V."/>
            <person name="Dedysh S.N."/>
        </authorList>
    </citation>
    <scope>NUCLEOTIDE SEQUENCE [LARGE SCALE GENOMIC DNA]</scope>
    <source>
        <strain evidence="3">PL17</strain>
    </source>
</reference>
<dbReference type="KEGG" id="ftj:FTUN_1832"/>
<dbReference type="Pfam" id="PF00378">
    <property type="entry name" value="ECH_1"/>
    <property type="match status" value="1"/>
</dbReference>
<proteinExistence type="predicted"/>
<dbReference type="RefSeq" id="WP_171470340.1">
    <property type="nucleotide sequence ID" value="NZ_CP053452.2"/>
</dbReference>
<dbReference type="InterPro" id="IPR029045">
    <property type="entry name" value="ClpP/crotonase-like_dom_sf"/>
</dbReference>
<dbReference type="CDD" id="cd06558">
    <property type="entry name" value="crotonase-like"/>
    <property type="match status" value="1"/>
</dbReference>
<dbReference type="PANTHER" id="PTHR43459">
    <property type="entry name" value="ENOYL-COA HYDRATASE"/>
    <property type="match status" value="1"/>
</dbReference>
<name>A0A6M5YMY8_9BACT</name>
<sequence>MLFESAHVRVTAEYGVASLWLAFPGSPVNALDGARLNELDAALAAIEPNPFLHALVVRSAKPAGFCAGLHPSVAEVADRSALAARGQRTCARLASLPFTTIAFIDGPCLGAGLELALACDHRLCVATPLTLLGFPDRFTCFGGGTRLRGRIGRRAAAFVESGRTLSGREARDCGLVDRAFCARRTRIDLRTFLDQLERSRRVPDRARDETGSAHERRAFVRADLSGLGRPVAGPTDTGVLLARGFITPLEAEPMRARASAAEPVAAPADPLEPALRRVA</sequence>
<gene>
    <name evidence="2" type="ORF">FTUN_1832</name>
</gene>
<dbReference type="EMBL" id="CP053452">
    <property type="protein sequence ID" value="QJW94312.1"/>
    <property type="molecule type" value="Genomic_DNA"/>
</dbReference>
<evidence type="ECO:0000313" key="3">
    <source>
        <dbReference type="Proteomes" id="UP000503447"/>
    </source>
</evidence>
<dbReference type="AlphaFoldDB" id="A0A6M5YMY8"/>
<evidence type="ECO:0000256" key="1">
    <source>
        <dbReference type="SAM" id="MobiDB-lite"/>
    </source>
</evidence>
<keyword evidence="3" id="KW-1185">Reference proteome</keyword>
<dbReference type="SUPFAM" id="SSF52096">
    <property type="entry name" value="ClpP/crotonase"/>
    <property type="match status" value="1"/>
</dbReference>
<feature type="region of interest" description="Disordered" evidence="1">
    <location>
        <begin position="260"/>
        <end position="279"/>
    </location>
</feature>